<dbReference type="Pfam" id="PF01909">
    <property type="entry name" value="NTP_transf_2"/>
    <property type="match status" value="1"/>
</dbReference>
<keyword evidence="12" id="KW-1185">Reference proteome</keyword>
<keyword evidence="6" id="KW-0547">Nucleotide-binding</keyword>
<dbReference type="SUPFAM" id="SSF81301">
    <property type="entry name" value="Nucleotidyltransferase"/>
    <property type="match status" value="1"/>
</dbReference>
<keyword evidence="5" id="KW-0479">Metal-binding</keyword>
<dbReference type="EMBL" id="JAAVTK010000001">
    <property type="protein sequence ID" value="NKI87445.1"/>
    <property type="molecule type" value="Genomic_DNA"/>
</dbReference>
<evidence type="ECO:0000256" key="2">
    <source>
        <dbReference type="ARBA" id="ARBA00022649"/>
    </source>
</evidence>
<evidence type="ECO:0000256" key="4">
    <source>
        <dbReference type="ARBA" id="ARBA00022695"/>
    </source>
</evidence>
<dbReference type="Proteomes" id="UP000717634">
    <property type="component" value="Unassembled WGS sequence"/>
</dbReference>
<dbReference type="PANTHER" id="PTHR33571">
    <property type="entry name" value="SSL8005 PROTEIN"/>
    <property type="match status" value="1"/>
</dbReference>
<dbReference type="Gene3D" id="3.30.460.10">
    <property type="entry name" value="Beta Polymerase, domain 2"/>
    <property type="match status" value="1"/>
</dbReference>
<protein>
    <recommendedName>
        <fullName evidence="10">Polymerase nucleotidyl transferase domain-containing protein</fullName>
    </recommendedName>
</protein>
<comment type="cofactor">
    <cofactor evidence="1">
        <name>Mg(2+)</name>
        <dbReference type="ChEBI" id="CHEBI:18420"/>
    </cofactor>
</comment>
<keyword evidence="7" id="KW-0067">ATP-binding</keyword>
<dbReference type="InterPro" id="IPR043519">
    <property type="entry name" value="NT_sf"/>
</dbReference>
<evidence type="ECO:0000256" key="1">
    <source>
        <dbReference type="ARBA" id="ARBA00001946"/>
    </source>
</evidence>
<evidence type="ECO:0000256" key="9">
    <source>
        <dbReference type="ARBA" id="ARBA00038276"/>
    </source>
</evidence>
<evidence type="ECO:0000256" key="3">
    <source>
        <dbReference type="ARBA" id="ARBA00022679"/>
    </source>
</evidence>
<feature type="domain" description="Polymerase nucleotidyl transferase" evidence="10">
    <location>
        <begin position="22"/>
        <end position="84"/>
    </location>
</feature>
<dbReference type="InterPro" id="IPR052038">
    <property type="entry name" value="Type-VII_TA_antitoxin"/>
</dbReference>
<dbReference type="InterPro" id="IPR002934">
    <property type="entry name" value="Polymerase_NTP_transf_dom"/>
</dbReference>
<evidence type="ECO:0000256" key="7">
    <source>
        <dbReference type="ARBA" id="ARBA00022840"/>
    </source>
</evidence>
<evidence type="ECO:0000313" key="12">
    <source>
        <dbReference type="Proteomes" id="UP000717634"/>
    </source>
</evidence>
<dbReference type="CDD" id="cd05403">
    <property type="entry name" value="NT_KNTase_like"/>
    <property type="match status" value="1"/>
</dbReference>
<evidence type="ECO:0000313" key="11">
    <source>
        <dbReference type="EMBL" id="NKI87445.1"/>
    </source>
</evidence>
<reference evidence="11 12" key="1">
    <citation type="submission" date="2020-03" db="EMBL/GenBank/DDBJ databases">
        <title>Genomic Encyclopedia of Type Strains, Phase IV (KMG-V): Genome sequencing to study the core and pangenomes of soil and plant-associated prokaryotes.</title>
        <authorList>
            <person name="Whitman W."/>
        </authorList>
    </citation>
    <scope>NUCLEOTIDE SEQUENCE [LARGE SCALE GENOMIC DNA]</scope>
    <source>
        <strain evidence="11 12">1B</strain>
    </source>
</reference>
<keyword evidence="4" id="KW-0548">Nucleotidyltransferase</keyword>
<keyword evidence="2" id="KW-1277">Toxin-antitoxin system</keyword>
<comment type="similarity">
    <text evidence="9">Belongs to the MntA antitoxin family.</text>
</comment>
<evidence type="ECO:0000259" key="10">
    <source>
        <dbReference type="Pfam" id="PF01909"/>
    </source>
</evidence>
<dbReference type="PANTHER" id="PTHR33571:SF12">
    <property type="entry name" value="BSL3053 PROTEIN"/>
    <property type="match status" value="1"/>
</dbReference>
<evidence type="ECO:0000256" key="8">
    <source>
        <dbReference type="ARBA" id="ARBA00022842"/>
    </source>
</evidence>
<sequence length="103" mass="11532">MAQLPHSLEHIQQVLTAYFADKPVRRVQVFGSYARGEATADSDLDLIVEMAAPAGWAYFSYADDLQEKLGIKVDLGSGVSDYIYRYIAKDLKTLYEPKEKQAA</sequence>
<keyword evidence="8" id="KW-0460">Magnesium</keyword>
<comment type="caution">
    <text evidence="11">The sequence shown here is derived from an EMBL/GenBank/DDBJ whole genome shotgun (WGS) entry which is preliminary data.</text>
</comment>
<proteinExistence type="inferred from homology"/>
<dbReference type="RefSeq" id="WP_168671122.1">
    <property type="nucleotide sequence ID" value="NZ_JAAVTK010000001.1"/>
</dbReference>
<gene>
    <name evidence="11" type="ORF">HBN54_000024</name>
</gene>
<organism evidence="11 12">
    <name type="scientific">Hymenobacter artigasi</name>
    <dbReference type="NCBI Taxonomy" id="2719616"/>
    <lineage>
        <taxon>Bacteria</taxon>
        <taxon>Pseudomonadati</taxon>
        <taxon>Bacteroidota</taxon>
        <taxon>Cytophagia</taxon>
        <taxon>Cytophagales</taxon>
        <taxon>Hymenobacteraceae</taxon>
        <taxon>Hymenobacter</taxon>
    </lineage>
</organism>
<evidence type="ECO:0000256" key="6">
    <source>
        <dbReference type="ARBA" id="ARBA00022741"/>
    </source>
</evidence>
<name>A0ABX1HC39_9BACT</name>
<keyword evidence="3" id="KW-0808">Transferase</keyword>
<evidence type="ECO:0000256" key="5">
    <source>
        <dbReference type="ARBA" id="ARBA00022723"/>
    </source>
</evidence>
<accession>A0ABX1HC39</accession>